<evidence type="ECO:0000256" key="9">
    <source>
        <dbReference type="SAM" id="Phobius"/>
    </source>
</evidence>
<dbReference type="InterPro" id="IPR005467">
    <property type="entry name" value="His_kinase_dom"/>
</dbReference>
<dbReference type="AlphaFoldDB" id="A0A1E5T8W7"/>
<accession>A0A1E5T8W7</accession>
<evidence type="ECO:0000256" key="8">
    <source>
        <dbReference type="ARBA" id="ARBA00023012"/>
    </source>
</evidence>
<proteinExistence type="predicted"/>
<keyword evidence="9" id="KW-0472">Membrane</keyword>
<dbReference type="EC" id="2.7.13.3" evidence="2"/>
<comment type="catalytic activity">
    <reaction evidence="1">
        <text>ATP + protein L-histidine = ADP + protein N-phospho-L-histidine.</text>
        <dbReference type="EC" id="2.7.13.3"/>
    </reaction>
</comment>
<comment type="caution">
    <text evidence="11">The sequence shown here is derived from an EMBL/GenBank/DDBJ whole genome shotgun (WGS) entry which is preliminary data.</text>
</comment>
<keyword evidence="9" id="KW-0812">Transmembrane</keyword>
<evidence type="ECO:0000313" key="11">
    <source>
        <dbReference type="EMBL" id="OEK07747.1"/>
    </source>
</evidence>
<evidence type="ECO:0000256" key="7">
    <source>
        <dbReference type="ARBA" id="ARBA00022840"/>
    </source>
</evidence>
<dbReference type="STRING" id="1849968.A8C32_16715"/>
<evidence type="ECO:0000256" key="2">
    <source>
        <dbReference type="ARBA" id="ARBA00012438"/>
    </source>
</evidence>
<feature type="transmembrane region" description="Helical" evidence="9">
    <location>
        <begin position="6"/>
        <end position="29"/>
    </location>
</feature>
<evidence type="ECO:0000313" key="12">
    <source>
        <dbReference type="Proteomes" id="UP000095713"/>
    </source>
</evidence>
<name>A0A1E5T8W7_9FLAO</name>
<protein>
    <recommendedName>
        <fullName evidence="2">histidine kinase</fullName>
        <ecNumber evidence="2">2.7.13.3</ecNumber>
    </recommendedName>
</protein>
<dbReference type="Gene3D" id="1.20.5.1930">
    <property type="match status" value="1"/>
</dbReference>
<dbReference type="CDD" id="cd16917">
    <property type="entry name" value="HATPase_UhpB-NarQ-NarX-like"/>
    <property type="match status" value="1"/>
</dbReference>
<dbReference type="PANTHER" id="PTHR24421:SF10">
    <property type="entry name" value="NITRATE_NITRITE SENSOR PROTEIN NARQ"/>
    <property type="match status" value="1"/>
</dbReference>
<dbReference type="EMBL" id="MDJD01000044">
    <property type="protein sequence ID" value="OEK07747.1"/>
    <property type="molecule type" value="Genomic_DNA"/>
</dbReference>
<keyword evidence="4" id="KW-0808">Transferase</keyword>
<reference evidence="11 12" key="1">
    <citation type="submission" date="2016-05" db="EMBL/GenBank/DDBJ databases">
        <title>Draft Genome Sequence of Algibacter sp. Strain SK-16 Isolated from the Surface Water of Aburatsubo Inlet.</title>
        <authorList>
            <person name="Wong S.-K."/>
            <person name="Yoshizawa S."/>
            <person name="Nakajima Y."/>
            <person name="Ogura Y."/>
            <person name="Tetsuya H."/>
            <person name="Hamasaki K."/>
        </authorList>
    </citation>
    <scope>NUCLEOTIDE SEQUENCE [LARGE SCALE GENOMIC DNA]</scope>
    <source>
        <strain evidence="11 12">SK-16</strain>
    </source>
</reference>
<dbReference type="InterPro" id="IPR011712">
    <property type="entry name" value="Sig_transdc_His_kin_sub3_dim/P"/>
</dbReference>
<evidence type="ECO:0000256" key="5">
    <source>
        <dbReference type="ARBA" id="ARBA00022741"/>
    </source>
</evidence>
<gene>
    <name evidence="11" type="ORF">A8C32_16715</name>
</gene>
<dbReference type="SUPFAM" id="SSF55874">
    <property type="entry name" value="ATPase domain of HSP90 chaperone/DNA topoisomerase II/histidine kinase"/>
    <property type="match status" value="1"/>
</dbReference>
<feature type="domain" description="Histidine kinase" evidence="10">
    <location>
        <begin position="65"/>
        <end position="249"/>
    </location>
</feature>
<organism evidence="11 12">
    <name type="scientific">Flavivirga aquatica</name>
    <dbReference type="NCBI Taxonomy" id="1849968"/>
    <lineage>
        <taxon>Bacteria</taxon>
        <taxon>Pseudomonadati</taxon>
        <taxon>Bacteroidota</taxon>
        <taxon>Flavobacteriia</taxon>
        <taxon>Flavobacteriales</taxon>
        <taxon>Flavobacteriaceae</taxon>
        <taxon>Flavivirga</taxon>
    </lineage>
</organism>
<dbReference type="Pfam" id="PF02518">
    <property type="entry name" value="HATPase_c"/>
    <property type="match status" value="1"/>
</dbReference>
<dbReference type="Proteomes" id="UP000095713">
    <property type="component" value="Unassembled WGS sequence"/>
</dbReference>
<evidence type="ECO:0000256" key="3">
    <source>
        <dbReference type="ARBA" id="ARBA00022553"/>
    </source>
</evidence>
<dbReference type="InterPro" id="IPR036890">
    <property type="entry name" value="HATPase_C_sf"/>
</dbReference>
<dbReference type="RefSeq" id="WP_069830574.1">
    <property type="nucleotide sequence ID" value="NZ_MDJD01000044.1"/>
</dbReference>
<evidence type="ECO:0000259" key="10">
    <source>
        <dbReference type="PROSITE" id="PS50109"/>
    </source>
</evidence>
<keyword evidence="3" id="KW-0597">Phosphoprotein</keyword>
<keyword evidence="8" id="KW-0902">Two-component regulatory system</keyword>
<keyword evidence="7" id="KW-0067">ATP-binding</keyword>
<sequence length="253" mass="29095">MQREGQAILVAVFTLVFLCIILIILFVIFQKRKNALLLEQKVNEQHFEQEISKMQIEIREETFRNISWELHDNIGQLITLAKIQLQSGASIEDIKESLDKSLKEVRTLSRAINPEALKNTSLTKAIQQELDRFNRLQYIEAELIITGKEKIINHEVEVVFFRILQEFFSNTIKHANASHLKIMINFDKNEVNIIAEDNGKGFNIKNNPEDSGIGLLNIEKRAQLIGAKINIESAINEGTKLYLSYPYTKDISK</sequence>
<dbReference type="Gene3D" id="3.30.565.10">
    <property type="entry name" value="Histidine kinase-like ATPase, C-terminal domain"/>
    <property type="match status" value="1"/>
</dbReference>
<dbReference type="PANTHER" id="PTHR24421">
    <property type="entry name" value="NITRATE/NITRITE SENSOR PROTEIN NARX-RELATED"/>
    <property type="match status" value="1"/>
</dbReference>
<dbReference type="InterPro" id="IPR003594">
    <property type="entry name" value="HATPase_dom"/>
</dbReference>
<dbReference type="GO" id="GO:0005524">
    <property type="term" value="F:ATP binding"/>
    <property type="evidence" value="ECO:0007669"/>
    <property type="project" value="UniProtKB-KW"/>
</dbReference>
<evidence type="ECO:0000256" key="1">
    <source>
        <dbReference type="ARBA" id="ARBA00000085"/>
    </source>
</evidence>
<dbReference type="GO" id="GO:0016020">
    <property type="term" value="C:membrane"/>
    <property type="evidence" value="ECO:0007669"/>
    <property type="project" value="InterPro"/>
</dbReference>
<keyword evidence="6 11" id="KW-0418">Kinase</keyword>
<evidence type="ECO:0000256" key="6">
    <source>
        <dbReference type="ARBA" id="ARBA00022777"/>
    </source>
</evidence>
<dbReference type="GO" id="GO:0000155">
    <property type="term" value="F:phosphorelay sensor kinase activity"/>
    <property type="evidence" value="ECO:0007669"/>
    <property type="project" value="InterPro"/>
</dbReference>
<dbReference type="OrthoDB" id="9760839at2"/>
<keyword evidence="9" id="KW-1133">Transmembrane helix</keyword>
<evidence type="ECO:0000256" key="4">
    <source>
        <dbReference type="ARBA" id="ARBA00022679"/>
    </source>
</evidence>
<keyword evidence="12" id="KW-1185">Reference proteome</keyword>
<keyword evidence="5" id="KW-0547">Nucleotide-binding</keyword>
<dbReference type="GO" id="GO:0046983">
    <property type="term" value="F:protein dimerization activity"/>
    <property type="evidence" value="ECO:0007669"/>
    <property type="project" value="InterPro"/>
</dbReference>
<dbReference type="PROSITE" id="PS50109">
    <property type="entry name" value="HIS_KIN"/>
    <property type="match status" value="1"/>
</dbReference>
<dbReference type="InterPro" id="IPR050482">
    <property type="entry name" value="Sensor_HK_TwoCompSys"/>
</dbReference>
<dbReference type="Pfam" id="PF07730">
    <property type="entry name" value="HisKA_3"/>
    <property type="match status" value="1"/>
</dbReference>
<dbReference type="SMART" id="SM00387">
    <property type="entry name" value="HATPase_c"/>
    <property type="match status" value="1"/>
</dbReference>